<reference evidence="4" key="1">
    <citation type="submission" date="2015-11" db="EMBL/GenBank/DDBJ databases">
        <authorList>
            <person name="Varghese N."/>
        </authorList>
    </citation>
    <scope>NUCLEOTIDE SEQUENCE [LARGE SCALE GENOMIC DNA]</scope>
    <source>
        <strain evidence="4">DSM 45899</strain>
    </source>
</reference>
<dbReference type="Gene3D" id="3.10.450.50">
    <property type="match status" value="2"/>
</dbReference>
<organism evidence="3 4">
    <name type="scientific">Parafrankia irregularis</name>
    <dbReference type="NCBI Taxonomy" id="795642"/>
    <lineage>
        <taxon>Bacteria</taxon>
        <taxon>Bacillati</taxon>
        <taxon>Actinomycetota</taxon>
        <taxon>Actinomycetes</taxon>
        <taxon>Frankiales</taxon>
        <taxon>Frankiaceae</taxon>
        <taxon>Parafrankia</taxon>
    </lineage>
</organism>
<dbReference type="Pfam" id="PF14534">
    <property type="entry name" value="DUF4440"/>
    <property type="match status" value="2"/>
</dbReference>
<name>A0A0S4QY08_9ACTN</name>
<dbReference type="SUPFAM" id="SSF54427">
    <property type="entry name" value="NTF2-like"/>
    <property type="match status" value="2"/>
</dbReference>
<dbReference type="AlphaFoldDB" id="A0A0S4QY08"/>
<dbReference type="NCBIfam" id="TIGR02246">
    <property type="entry name" value="SgcJ/EcaC family oxidoreductase"/>
    <property type="match status" value="2"/>
</dbReference>
<dbReference type="Proteomes" id="UP000198802">
    <property type="component" value="Unassembled WGS sequence"/>
</dbReference>
<evidence type="ECO:0000313" key="4">
    <source>
        <dbReference type="Proteomes" id="UP000198802"/>
    </source>
</evidence>
<evidence type="ECO:0000256" key="1">
    <source>
        <dbReference type="SAM" id="MobiDB-lite"/>
    </source>
</evidence>
<evidence type="ECO:0000313" key="3">
    <source>
        <dbReference type="EMBL" id="CUU59922.1"/>
    </source>
</evidence>
<sequence length="261" mass="28098">MLALFDENAVWVTGGGVRLIGYDAIAAFTRQVLPGAFAGDLSVRYDVEHISFITPDVVLTGVNQEYLTAGGRPLSPPQVGRPSYVWHRHDGQWLITVGQNTAVPANTTDATDAEDARSPAEMESPNADQDEAAVRSIMADIEHGFNANDPELMMRHIASDALVANALGTVMRGHDEIDSATRAGLARGGALHAATAHYRLTDITLLSPDIAVAHKNAWATSSAADAGEPPEMNALYVLERRGGRWWIIRRQNTLVQPAVVT</sequence>
<dbReference type="InterPro" id="IPR032710">
    <property type="entry name" value="NTF2-like_dom_sf"/>
</dbReference>
<dbReference type="EMBL" id="FAOZ01000033">
    <property type="protein sequence ID" value="CUU59922.1"/>
    <property type="molecule type" value="Genomic_DNA"/>
</dbReference>
<dbReference type="InterPro" id="IPR011944">
    <property type="entry name" value="Steroid_delta5-4_isomerase"/>
</dbReference>
<evidence type="ECO:0000259" key="2">
    <source>
        <dbReference type="Pfam" id="PF14534"/>
    </source>
</evidence>
<dbReference type="InterPro" id="IPR027843">
    <property type="entry name" value="DUF4440"/>
</dbReference>
<protein>
    <recommendedName>
        <fullName evidence="2">DUF4440 domain-containing protein</fullName>
    </recommendedName>
</protein>
<feature type="region of interest" description="Disordered" evidence="1">
    <location>
        <begin position="105"/>
        <end position="129"/>
    </location>
</feature>
<keyword evidence="4" id="KW-1185">Reference proteome</keyword>
<feature type="domain" description="DUF4440" evidence="2">
    <location>
        <begin position="2"/>
        <end position="95"/>
    </location>
</feature>
<gene>
    <name evidence="3" type="ORF">Ga0074812_13346</name>
</gene>
<accession>A0A0S4QY08</accession>
<feature type="domain" description="DUF4440" evidence="2">
    <location>
        <begin position="135"/>
        <end position="247"/>
    </location>
</feature>
<proteinExistence type="predicted"/>